<dbReference type="PROSITE" id="PS50071">
    <property type="entry name" value="HOMEOBOX_2"/>
    <property type="match status" value="1"/>
</dbReference>
<evidence type="ECO:0000256" key="1">
    <source>
        <dbReference type="ARBA" id="ARBA00023125"/>
    </source>
</evidence>
<sequence>MPINSFLIKDILDTSGSKSDLKHKKRTLSQYQSKSVTKSPSLSPSSLVSSTSTSSLSDDTIPQSELDPSKYHCLKNSYPTIFFNQFLNPMQNLLKSDDSLVLFSNYYNQLLNGHKKMENFENDFKIKRIRLDSDTVYSGENENVSPLDALLNLANNINKSGLVQPEIKQDKADFFESRRLNSSSSSFDGSETLKSVPKQISTNSLKRKRKNRTAFTANQIFELEKRFSAQKYLSPHDRDRIAYELQLTTAQVITWFQNRRAKQKRDIEELKNDVNAAKTLKVIDTGLDIDKAAIRPCDERSKNESRSSESDYTGADDEELDVDDTENYSNLSQSLISNQNDDDCASISSTNK</sequence>
<dbReference type="PROSITE" id="PS00027">
    <property type="entry name" value="HOMEOBOX_1"/>
    <property type="match status" value="1"/>
</dbReference>
<feature type="compositionally biased region" description="Low complexity" evidence="7">
    <location>
        <begin position="327"/>
        <end position="339"/>
    </location>
</feature>
<keyword evidence="6" id="KW-0175">Coiled coil</keyword>
<dbReference type="SMART" id="SM00389">
    <property type="entry name" value="HOX"/>
    <property type="match status" value="1"/>
</dbReference>
<keyword evidence="10" id="KW-1185">Reference proteome</keyword>
<feature type="region of interest" description="Disordered" evidence="7">
    <location>
        <begin position="298"/>
        <end position="352"/>
    </location>
</feature>
<evidence type="ECO:0000259" key="8">
    <source>
        <dbReference type="PROSITE" id="PS50071"/>
    </source>
</evidence>
<dbReference type="Proteomes" id="UP000276133">
    <property type="component" value="Unassembled WGS sequence"/>
</dbReference>
<dbReference type="GO" id="GO:0000981">
    <property type="term" value="F:DNA-binding transcription factor activity, RNA polymerase II-specific"/>
    <property type="evidence" value="ECO:0007669"/>
    <property type="project" value="InterPro"/>
</dbReference>
<evidence type="ECO:0000256" key="3">
    <source>
        <dbReference type="ARBA" id="ARBA00023242"/>
    </source>
</evidence>
<dbReference type="InterPro" id="IPR009057">
    <property type="entry name" value="Homeodomain-like_sf"/>
</dbReference>
<dbReference type="PANTHER" id="PTHR24336">
    <property type="entry name" value="TRANSCRIPTION FACTOR LBX"/>
    <property type="match status" value="1"/>
</dbReference>
<accession>A0A3M7RKN2</accession>
<dbReference type="OrthoDB" id="6159439at2759"/>
<comment type="subcellular location">
    <subcellularLocation>
        <location evidence="4 5">Nucleus</location>
    </subcellularLocation>
</comment>
<organism evidence="9 10">
    <name type="scientific">Brachionus plicatilis</name>
    <name type="common">Marine rotifer</name>
    <name type="synonym">Brachionus muelleri</name>
    <dbReference type="NCBI Taxonomy" id="10195"/>
    <lineage>
        <taxon>Eukaryota</taxon>
        <taxon>Metazoa</taxon>
        <taxon>Spiralia</taxon>
        <taxon>Gnathifera</taxon>
        <taxon>Rotifera</taxon>
        <taxon>Eurotatoria</taxon>
        <taxon>Monogononta</taxon>
        <taxon>Pseudotrocha</taxon>
        <taxon>Ploima</taxon>
        <taxon>Brachionidae</taxon>
        <taxon>Brachionus</taxon>
    </lineage>
</organism>
<evidence type="ECO:0000256" key="6">
    <source>
        <dbReference type="SAM" id="Coils"/>
    </source>
</evidence>
<dbReference type="SUPFAM" id="SSF46689">
    <property type="entry name" value="Homeodomain-like"/>
    <property type="match status" value="1"/>
</dbReference>
<feature type="coiled-coil region" evidence="6">
    <location>
        <begin position="253"/>
        <end position="280"/>
    </location>
</feature>
<dbReference type="CDD" id="cd00086">
    <property type="entry name" value="homeodomain"/>
    <property type="match status" value="1"/>
</dbReference>
<feature type="compositionally biased region" description="Acidic residues" evidence="7">
    <location>
        <begin position="314"/>
        <end position="326"/>
    </location>
</feature>
<proteinExistence type="predicted"/>
<dbReference type="InterPro" id="IPR001356">
    <property type="entry name" value="HD"/>
</dbReference>
<dbReference type="InterPro" id="IPR017970">
    <property type="entry name" value="Homeobox_CS"/>
</dbReference>
<evidence type="ECO:0000256" key="7">
    <source>
        <dbReference type="SAM" id="MobiDB-lite"/>
    </source>
</evidence>
<evidence type="ECO:0000313" key="9">
    <source>
        <dbReference type="EMBL" id="RNA24091.1"/>
    </source>
</evidence>
<evidence type="ECO:0000256" key="2">
    <source>
        <dbReference type="ARBA" id="ARBA00023155"/>
    </source>
</evidence>
<dbReference type="EMBL" id="REGN01003168">
    <property type="protein sequence ID" value="RNA24091.1"/>
    <property type="molecule type" value="Genomic_DNA"/>
</dbReference>
<comment type="caution">
    <text evidence="9">The sequence shown here is derived from an EMBL/GenBank/DDBJ whole genome shotgun (WGS) entry which is preliminary data.</text>
</comment>
<dbReference type="Gene3D" id="1.10.10.60">
    <property type="entry name" value="Homeodomain-like"/>
    <property type="match status" value="1"/>
</dbReference>
<feature type="compositionally biased region" description="Basic and acidic residues" evidence="7">
    <location>
        <begin position="298"/>
        <end position="309"/>
    </location>
</feature>
<feature type="DNA-binding region" description="Homeobox" evidence="4">
    <location>
        <begin position="208"/>
        <end position="267"/>
    </location>
</feature>
<evidence type="ECO:0000313" key="10">
    <source>
        <dbReference type="Proteomes" id="UP000276133"/>
    </source>
</evidence>
<protein>
    <submittedName>
        <fullName evidence="9">Transcription factor LBX1-like</fullName>
    </submittedName>
</protein>
<name>A0A3M7RKN2_BRAPC</name>
<gene>
    <name evidence="9" type="ORF">BpHYR1_008914</name>
</gene>
<dbReference type="GO" id="GO:1990837">
    <property type="term" value="F:sequence-specific double-stranded DNA binding"/>
    <property type="evidence" value="ECO:0007669"/>
    <property type="project" value="TreeGrafter"/>
</dbReference>
<keyword evidence="1 4" id="KW-0238">DNA-binding</keyword>
<keyword evidence="2 4" id="KW-0371">Homeobox</keyword>
<dbReference type="InterPro" id="IPR051892">
    <property type="entry name" value="LBX_TF"/>
</dbReference>
<reference evidence="9 10" key="1">
    <citation type="journal article" date="2018" name="Sci. Rep.">
        <title>Genomic signatures of local adaptation to the degree of environmental predictability in rotifers.</title>
        <authorList>
            <person name="Franch-Gras L."/>
            <person name="Hahn C."/>
            <person name="Garcia-Roger E.M."/>
            <person name="Carmona M.J."/>
            <person name="Serra M."/>
            <person name="Gomez A."/>
        </authorList>
    </citation>
    <scope>NUCLEOTIDE SEQUENCE [LARGE SCALE GENOMIC DNA]</scope>
    <source>
        <strain evidence="9">HYR1</strain>
    </source>
</reference>
<dbReference type="GO" id="GO:0005634">
    <property type="term" value="C:nucleus"/>
    <property type="evidence" value="ECO:0007669"/>
    <property type="project" value="UniProtKB-SubCell"/>
</dbReference>
<dbReference type="Pfam" id="PF00046">
    <property type="entry name" value="Homeodomain"/>
    <property type="match status" value="1"/>
</dbReference>
<keyword evidence="3 4" id="KW-0539">Nucleus</keyword>
<feature type="compositionally biased region" description="Low complexity" evidence="7">
    <location>
        <begin position="33"/>
        <end position="57"/>
    </location>
</feature>
<evidence type="ECO:0000256" key="5">
    <source>
        <dbReference type="RuleBase" id="RU000682"/>
    </source>
</evidence>
<feature type="region of interest" description="Disordered" evidence="7">
    <location>
        <begin position="17"/>
        <end position="63"/>
    </location>
</feature>
<dbReference type="AlphaFoldDB" id="A0A3M7RKN2"/>
<feature type="domain" description="Homeobox" evidence="8">
    <location>
        <begin position="206"/>
        <end position="266"/>
    </location>
</feature>
<evidence type="ECO:0000256" key="4">
    <source>
        <dbReference type="PROSITE-ProRule" id="PRU00108"/>
    </source>
</evidence>
<dbReference type="PANTHER" id="PTHR24336:SF8">
    <property type="entry name" value="LADYBIRD EARLY-RELATED"/>
    <property type="match status" value="1"/>
</dbReference>